<dbReference type="AlphaFoldDB" id="A0A2N3L1L5"/>
<evidence type="ECO:0008006" key="3">
    <source>
        <dbReference type="Google" id="ProtNLM"/>
    </source>
</evidence>
<gene>
    <name evidence="1" type="ORF">COO92_19630</name>
</gene>
<evidence type="ECO:0000313" key="2">
    <source>
        <dbReference type="Proteomes" id="UP000233332"/>
    </source>
</evidence>
<evidence type="ECO:0000313" key="1">
    <source>
        <dbReference type="EMBL" id="PKR56626.1"/>
    </source>
</evidence>
<comment type="caution">
    <text evidence="1">The sequence shown here is derived from an EMBL/GenBank/DDBJ whole genome shotgun (WGS) entry which is preliminary data.</text>
</comment>
<accession>A0A2N3L1L5</accession>
<proteinExistence type="predicted"/>
<sequence length="297" mass="34212">MVVLAVGDMSISTAQATDTGTAQSPVDVRLPMDATSDYCLGRITWDQHSEYHVDLLRLALRLSPTDIAITPVCMEYPTEERRISMLQTGDQINTVFFGTTQDREDKLLAAYVPIYLGTTGLRLFMTRPETRIELAHIQTLDELRKFSMGQGLGWPDGQILIDSGFNVIPGRYKTLHRMLEFRRFDLYPRAYWQIIGEWNWMKQEAPNVVVSPDIALYYPQPIYFFVSPKTPQLRDAIQTGLEQAYSNGMLLNLLKNHRETTASFKEVNLREIHLLRIENRSLPEKSRQTMKKFSLFD</sequence>
<protein>
    <recommendedName>
        <fullName evidence="3">Solute-binding protein family 3/N-terminal domain-containing protein</fullName>
    </recommendedName>
</protein>
<dbReference type="SUPFAM" id="SSF53850">
    <property type="entry name" value="Periplasmic binding protein-like II"/>
    <property type="match status" value="1"/>
</dbReference>
<keyword evidence="2" id="KW-1185">Reference proteome</keyword>
<dbReference type="Proteomes" id="UP000233332">
    <property type="component" value="Unassembled WGS sequence"/>
</dbReference>
<dbReference type="EMBL" id="NXGX01000010">
    <property type="protein sequence ID" value="PKR56626.1"/>
    <property type="molecule type" value="Genomic_DNA"/>
</dbReference>
<organism evidence="1 2">
    <name type="scientific">Thalassospira lohafexi</name>
    <dbReference type="NCBI Taxonomy" id="744227"/>
    <lineage>
        <taxon>Bacteria</taxon>
        <taxon>Pseudomonadati</taxon>
        <taxon>Pseudomonadota</taxon>
        <taxon>Alphaproteobacteria</taxon>
        <taxon>Rhodospirillales</taxon>
        <taxon>Thalassospiraceae</taxon>
        <taxon>Thalassospira</taxon>
    </lineage>
</organism>
<reference evidence="1 2" key="1">
    <citation type="submission" date="2017-09" db="EMBL/GenBank/DDBJ databases">
        <title>Biodiversity and function of Thalassospira species in the particle-attached aromatic-hydrocarbon-degrading consortia from the surface seawater of the China South Sea.</title>
        <authorList>
            <person name="Dong C."/>
            <person name="Lai Q."/>
            <person name="Shao Z."/>
        </authorList>
    </citation>
    <scope>NUCLEOTIDE SEQUENCE [LARGE SCALE GENOMIC DNA]</scope>
    <source>
        <strain evidence="1 2">139Z-12</strain>
    </source>
</reference>
<name>A0A2N3L1L5_9PROT</name>